<evidence type="ECO:0000313" key="3">
    <source>
        <dbReference type="Proteomes" id="UP000235145"/>
    </source>
</evidence>
<dbReference type="InterPro" id="IPR005174">
    <property type="entry name" value="KIB1-4_b-propeller"/>
</dbReference>
<dbReference type="EMBL" id="NBSK02000007">
    <property type="protein sequence ID" value="KAJ0195372.1"/>
    <property type="molecule type" value="Genomic_DNA"/>
</dbReference>
<feature type="domain" description="KIB1-4 beta-propeller" evidence="1">
    <location>
        <begin position="3"/>
        <end position="139"/>
    </location>
</feature>
<sequence length="162" mass="18410">MIPQLGGRECLGLSCGYLILFGEKTRDFWLVNPITRHQLHFPNVPTIKIDKEITIRIRAVLVFSPSLNSWVFVMTSRATYEIWFSIAEEGEGKGGAWNCVSSSFRIIDIHAFKGKIYTLTYAGDSWLRRHVCELRLDPPVPKLTLLDTHFVGSTSCVFNFVS</sequence>
<dbReference type="PANTHER" id="PTHR45463">
    <property type="entry name" value="OS09G0392200 PROTEIN"/>
    <property type="match status" value="1"/>
</dbReference>
<accession>A0A9R1UYF0</accession>
<dbReference type="PANTHER" id="PTHR45463:SF8">
    <property type="entry name" value="OS09G0392200 PROTEIN"/>
    <property type="match status" value="1"/>
</dbReference>
<dbReference type="AlphaFoldDB" id="A0A9R1UYF0"/>
<organism evidence="2 3">
    <name type="scientific">Lactuca sativa</name>
    <name type="common">Garden lettuce</name>
    <dbReference type="NCBI Taxonomy" id="4236"/>
    <lineage>
        <taxon>Eukaryota</taxon>
        <taxon>Viridiplantae</taxon>
        <taxon>Streptophyta</taxon>
        <taxon>Embryophyta</taxon>
        <taxon>Tracheophyta</taxon>
        <taxon>Spermatophyta</taxon>
        <taxon>Magnoliopsida</taxon>
        <taxon>eudicotyledons</taxon>
        <taxon>Gunneridae</taxon>
        <taxon>Pentapetalae</taxon>
        <taxon>asterids</taxon>
        <taxon>campanulids</taxon>
        <taxon>Asterales</taxon>
        <taxon>Asteraceae</taxon>
        <taxon>Cichorioideae</taxon>
        <taxon>Cichorieae</taxon>
        <taxon>Lactucinae</taxon>
        <taxon>Lactuca</taxon>
    </lineage>
</organism>
<proteinExistence type="predicted"/>
<name>A0A9R1UYF0_LACSA</name>
<keyword evidence="3" id="KW-1185">Reference proteome</keyword>
<protein>
    <recommendedName>
        <fullName evidence="1">KIB1-4 beta-propeller domain-containing protein</fullName>
    </recommendedName>
</protein>
<evidence type="ECO:0000259" key="1">
    <source>
        <dbReference type="Pfam" id="PF03478"/>
    </source>
</evidence>
<dbReference type="Proteomes" id="UP000235145">
    <property type="component" value="Unassembled WGS sequence"/>
</dbReference>
<comment type="caution">
    <text evidence="2">The sequence shown here is derived from an EMBL/GenBank/DDBJ whole genome shotgun (WGS) entry which is preliminary data.</text>
</comment>
<evidence type="ECO:0000313" key="2">
    <source>
        <dbReference type="EMBL" id="KAJ0195372.1"/>
    </source>
</evidence>
<dbReference type="Pfam" id="PF03478">
    <property type="entry name" value="Beta-prop_KIB1-4"/>
    <property type="match status" value="1"/>
</dbReference>
<reference evidence="2 3" key="1">
    <citation type="journal article" date="2017" name="Nat. Commun.">
        <title>Genome assembly with in vitro proximity ligation data and whole-genome triplication in lettuce.</title>
        <authorList>
            <person name="Reyes-Chin-Wo S."/>
            <person name="Wang Z."/>
            <person name="Yang X."/>
            <person name="Kozik A."/>
            <person name="Arikit S."/>
            <person name="Song C."/>
            <person name="Xia L."/>
            <person name="Froenicke L."/>
            <person name="Lavelle D.O."/>
            <person name="Truco M.J."/>
            <person name="Xia R."/>
            <person name="Zhu S."/>
            <person name="Xu C."/>
            <person name="Xu H."/>
            <person name="Xu X."/>
            <person name="Cox K."/>
            <person name="Korf I."/>
            <person name="Meyers B.C."/>
            <person name="Michelmore R.W."/>
        </authorList>
    </citation>
    <scope>NUCLEOTIDE SEQUENCE [LARGE SCALE GENOMIC DNA]</scope>
    <source>
        <strain evidence="3">cv. Salinas</strain>
        <tissue evidence="2">Seedlings</tissue>
    </source>
</reference>
<gene>
    <name evidence="2" type="ORF">LSAT_V11C700348870</name>
</gene>